<dbReference type="AlphaFoldDB" id="A0AB73H1P7"/>
<protein>
    <submittedName>
        <fullName evidence="1">Uncharacterized protein</fullName>
    </submittedName>
</protein>
<evidence type="ECO:0000313" key="1">
    <source>
        <dbReference type="EMBL" id="MBB5672314.1"/>
    </source>
</evidence>
<dbReference type="EMBL" id="JACIIQ010000022">
    <property type="protein sequence ID" value="MBB5672314.1"/>
    <property type="molecule type" value="Genomic_DNA"/>
</dbReference>
<dbReference type="RefSeq" id="WP_184578678.1">
    <property type="nucleotide sequence ID" value="NZ_JACIIQ010000022.1"/>
</dbReference>
<gene>
    <name evidence="1" type="ORF">FHR65_003912</name>
</gene>
<proteinExistence type="predicted"/>
<organism evidence="1">
    <name type="scientific">Xanthomonas arboricola</name>
    <dbReference type="NCBI Taxonomy" id="56448"/>
    <lineage>
        <taxon>Bacteria</taxon>
        <taxon>Pseudomonadati</taxon>
        <taxon>Pseudomonadota</taxon>
        <taxon>Gammaproteobacteria</taxon>
        <taxon>Lysobacterales</taxon>
        <taxon>Lysobacteraceae</taxon>
        <taxon>Xanthomonas</taxon>
    </lineage>
</organism>
<accession>A0AB73H1P7</accession>
<comment type="caution">
    <text evidence="1">The sequence shown here is derived from an EMBL/GenBank/DDBJ whole genome shotgun (WGS) entry which is preliminary data.</text>
</comment>
<reference evidence="1" key="1">
    <citation type="submission" date="2020-08" db="EMBL/GenBank/DDBJ databases">
        <title>Studying the diversity of plant-associated saprophytic bacteria and their role in host health and plant-pathogen interactions.</title>
        <authorList>
            <person name="Potnis N."/>
        </authorList>
    </citation>
    <scope>NUCLEOTIDE SEQUENCE</scope>
    <source>
        <strain evidence="1">F21</strain>
    </source>
</reference>
<name>A0AB73H1P7_9XANT</name>
<dbReference type="Proteomes" id="UP000528595">
    <property type="component" value="Unassembled WGS sequence"/>
</dbReference>
<sequence length="199" mass="22505">MHIVPDTITKQEAHAQAKAGSIVRIMQAVYIDTGTRFEDVFAEFGVRLANKLFPNAALTHASAYLQRPHMDRVFVGGDYPYKKIIADGTGYEARVVQSVVRPDFDDDRLYMPRLFTDGLGKFEMHCATPELVLIQSMDATKVNPEKHLPYNTVLQIWEDAQKRAGGQEKAWALLKEIGEAVDKQAEAERFYKQFILKGT</sequence>